<dbReference type="OrthoDB" id="7820657at2"/>
<protein>
    <recommendedName>
        <fullName evidence="3">Glycosyl transferase family 2</fullName>
    </recommendedName>
</protein>
<dbReference type="RefSeq" id="WP_090203463.1">
    <property type="nucleotide sequence ID" value="NZ_FOZM01000001.1"/>
</dbReference>
<sequence length="286" mass="32064">MQFPNLASFLADARKHMSGGPVALVIAEDSVELAGTVTHLTKLGFTDVVIFSGEPVDPAAAPKGVTQVTFDTSEDGALQKIINGTIKALPGTWLFYCYNGEYLHYPFCETRNVVEMLTFMTEERRDSVMGYVIDLYARDLEADPDGVNPGDAWFDKSGYYALALRDSAGEPLDRQIAVAGGLRWRFEEHIPPHRQRTDRVSFIRAVPGLEMQADRSFNIPEFNTYACPWHNNLTVAIPSFRTAKALRRNPGSRDAISAFHWSQSERFAWTSHQLLDLGLMEPGQWF</sequence>
<proteinExistence type="predicted"/>
<gene>
    <name evidence="1" type="ORF">SAMN05444714_0460</name>
</gene>
<name>A0A1I6LEH7_9RHOB</name>
<evidence type="ECO:0008006" key="3">
    <source>
        <dbReference type="Google" id="ProtNLM"/>
    </source>
</evidence>
<evidence type="ECO:0000313" key="1">
    <source>
        <dbReference type="EMBL" id="SFS01852.1"/>
    </source>
</evidence>
<keyword evidence="2" id="KW-1185">Reference proteome</keyword>
<dbReference type="EMBL" id="FOZM01000001">
    <property type="protein sequence ID" value="SFS01852.1"/>
    <property type="molecule type" value="Genomic_DNA"/>
</dbReference>
<dbReference type="AlphaFoldDB" id="A0A1I6LEH7"/>
<reference evidence="1 2" key="1">
    <citation type="submission" date="2016-10" db="EMBL/GenBank/DDBJ databases">
        <authorList>
            <person name="de Groot N.N."/>
        </authorList>
    </citation>
    <scope>NUCLEOTIDE SEQUENCE [LARGE SCALE GENOMIC DNA]</scope>
    <source>
        <strain evidence="1 2">DSM 29433</strain>
    </source>
</reference>
<dbReference type="STRING" id="1123755.SAMN05444714_0460"/>
<evidence type="ECO:0000313" key="2">
    <source>
        <dbReference type="Proteomes" id="UP000198926"/>
    </source>
</evidence>
<accession>A0A1I6LEH7</accession>
<dbReference type="Proteomes" id="UP000198926">
    <property type="component" value="Unassembled WGS sequence"/>
</dbReference>
<organism evidence="1 2">
    <name type="scientific">Yoonia litorea</name>
    <dbReference type="NCBI Taxonomy" id="1123755"/>
    <lineage>
        <taxon>Bacteria</taxon>
        <taxon>Pseudomonadati</taxon>
        <taxon>Pseudomonadota</taxon>
        <taxon>Alphaproteobacteria</taxon>
        <taxon>Rhodobacterales</taxon>
        <taxon>Paracoccaceae</taxon>
        <taxon>Yoonia</taxon>
    </lineage>
</organism>